<organism evidence="1 2">
    <name type="scientific">Hyaloscypha hepaticicola</name>
    <dbReference type="NCBI Taxonomy" id="2082293"/>
    <lineage>
        <taxon>Eukaryota</taxon>
        <taxon>Fungi</taxon>
        <taxon>Dikarya</taxon>
        <taxon>Ascomycota</taxon>
        <taxon>Pezizomycotina</taxon>
        <taxon>Leotiomycetes</taxon>
        <taxon>Helotiales</taxon>
        <taxon>Hyaloscyphaceae</taxon>
        <taxon>Hyaloscypha</taxon>
    </lineage>
</organism>
<gene>
    <name evidence="1" type="ORF">NA56DRAFT_699293</name>
</gene>
<sequence length="117" mass="13314">MAGAGTLNQRLRIRGPRVVVDDGTHDREPCRVGTPQPEKLIIEFQVLLGGIHKQLSRTLGKMEASSAFFDVEEKLSSFKHKHEHEETQPPLTEFPMFTTLSVELQDEVWKCYVVQNP</sequence>
<accession>A0A2J6QGJ2</accession>
<dbReference type="EMBL" id="KZ613470">
    <property type="protein sequence ID" value="PMD25370.1"/>
    <property type="molecule type" value="Genomic_DNA"/>
</dbReference>
<dbReference type="AlphaFoldDB" id="A0A2J6QGJ2"/>
<reference evidence="1 2" key="1">
    <citation type="submission" date="2016-05" db="EMBL/GenBank/DDBJ databases">
        <title>A degradative enzymes factory behind the ericoid mycorrhizal symbiosis.</title>
        <authorList>
            <consortium name="DOE Joint Genome Institute"/>
            <person name="Martino E."/>
            <person name="Morin E."/>
            <person name="Grelet G."/>
            <person name="Kuo A."/>
            <person name="Kohler A."/>
            <person name="Daghino S."/>
            <person name="Barry K."/>
            <person name="Choi C."/>
            <person name="Cichocki N."/>
            <person name="Clum A."/>
            <person name="Copeland A."/>
            <person name="Hainaut M."/>
            <person name="Haridas S."/>
            <person name="Labutti K."/>
            <person name="Lindquist E."/>
            <person name="Lipzen A."/>
            <person name="Khouja H.-R."/>
            <person name="Murat C."/>
            <person name="Ohm R."/>
            <person name="Olson A."/>
            <person name="Spatafora J."/>
            <person name="Veneault-Fourrey C."/>
            <person name="Henrissat B."/>
            <person name="Grigoriev I."/>
            <person name="Martin F."/>
            <person name="Perotto S."/>
        </authorList>
    </citation>
    <scope>NUCLEOTIDE SEQUENCE [LARGE SCALE GENOMIC DNA]</scope>
    <source>
        <strain evidence="1 2">UAMH 7357</strain>
    </source>
</reference>
<evidence type="ECO:0000313" key="2">
    <source>
        <dbReference type="Proteomes" id="UP000235672"/>
    </source>
</evidence>
<protein>
    <submittedName>
        <fullName evidence="1">Uncharacterized protein</fullName>
    </submittedName>
</protein>
<keyword evidence="2" id="KW-1185">Reference proteome</keyword>
<evidence type="ECO:0000313" key="1">
    <source>
        <dbReference type="EMBL" id="PMD25370.1"/>
    </source>
</evidence>
<proteinExistence type="predicted"/>
<dbReference type="Proteomes" id="UP000235672">
    <property type="component" value="Unassembled WGS sequence"/>
</dbReference>
<name>A0A2J6QGJ2_9HELO</name>